<organism evidence="1 2">
    <name type="scientific">Pseudoneurospora amorphoporcata</name>
    <dbReference type="NCBI Taxonomy" id="241081"/>
    <lineage>
        <taxon>Eukaryota</taxon>
        <taxon>Fungi</taxon>
        <taxon>Dikarya</taxon>
        <taxon>Ascomycota</taxon>
        <taxon>Pezizomycotina</taxon>
        <taxon>Sordariomycetes</taxon>
        <taxon>Sordariomycetidae</taxon>
        <taxon>Sordariales</taxon>
        <taxon>Sordariaceae</taxon>
        <taxon>Pseudoneurospora</taxon>
    </lineage>
</organism>
<evidence type="ECO:0000313" key="1">
    <source>
        <dbReference type="EMBL" id="KAK3947629.1"/>
    </source>
</evidence>
<gene>
    <name evidence="1" type="ORF">QBC32DRAFT_374162</name>
</gene>
<comment type="caution">
    <text evidence="1">The sequence shown here is derived from an EMBL/GenBank/DDBJ whole genome shotgun (WGS) entry which is preliminary data.</text>
</comment>
<sequence>MKLVYDPGKPYLCGFGYSRPEKSKTTARSLDTAWDLYRWPAIQREHPTDHNSRKTYDLYSLGLVLLEIGHWKPLDEILLQDSKNARDWLLGTQPNAPFAEAKKMNPLRELRNLMGDRYSRAVERCLDSGVGIRLQEAFTKYVIEELQGVSV</sequence>
<dbReference type="SUPFAM" id="SSF56112">
    <property type="entry name" value="Protein kinase-like (PK-like)"/>
    <property type="match status" value="1"/>
</dbReference>
<accession>A0AAN6SBK8</accession>
<dbReference type="PANTHER" id="PTHR37542">
    <property type="entry name" value="HELO DOMAIN-CONTAINING PROTEIN-RELATED"/>
    <property type="match status" value="1"/>
</dbReference>
<evidence type="ECO:0008006" key="3">
    <source>
        <dbReference type="Google" id="ProtNLM"/>
    </source>
</evidence>
<evidence type="ECO:0000313" key="2">
    <source>
        <dbReference type="Proteomes" id="UP001303222"/>
    </source>
</evidence>
<dbReference type="Proteomes" id="UP001303222">
    <property type="component" value="Unassembled WGS sequence"/>
</dbReference>
<dbReference type="InterPro" id="IPR011009">
    <property type="entry name" value="Kinase-like_dom_sf"/>
</dbReference>
<dbReference type="EMBL" id="MU859330">
    <property type="protein sequence ID" value="KAK3947629.1"/>
    <property type="molecule type" value="Genomic_DNA"/>
</dbReference>
<dbReference type="PANTHER" id="PTHR37542:SF1">
    <property type="entry name" value="PRION-INHIBITION AND PROPAGATION HELO DOMAIN-CONTAINING PROTEIN"/>
    <property type="match status" value="1"/>
</dbReference>
<reference evidence="1" key="1">
    <citation type="journal article" date="2023" name="Mol. Phylogenet. Evol.">
        <title>Genome-scale phylogeny and comparative genomics of the fungal order Sordariales.</title>
        <authorList>
            <person name="Hensen N."/>
            <person name="Bonometti L."/>
            <person name="Westerberg I."/>
            <person name="Brannstrom I.O."/>
            <person name="Guillou S."/>
            <person name="Cros-Aarteil S."/>
            <person name="Calhoun S."/>
            <person name="Haridas S."/>
            <person name="Kuo A."/>
            <person name="Mondo S."/>
            <person name="Pangilinan J."/>
            <person name="Riley R."/>
            <person name="LaButti K."/>
            <person name="Andreopoulos B."/>
            <person name="Lipzen A."/>
            <person name="Chen C."/>
            <person name="Yan M."/>
            <person name="Daum C."/>
            <person name="Ng V."/>
            <person name="Clum A."/>
            <person name="Steindorff A."/>
            <person name="Ohm R.A."/>
            <person name="Martin F."/>
            <person name="Silar P."/>
            <person name="Natvig D.O."/>
            <person name="Lalanne C."/>
            <person name="Gautier V."/>
            <person name="Ament-Velasquez S.L."/>
            <person name="Kruys A."/>
            <person name="Hutchinson M.I."/>
            <person name="Powell A.J."/>
            <person name="Barry K."/>
            <person name="Miller A.N."/>
            <person name="Grigoriev I.V."/>
            <person name="Debuchy R."/>
            <person name="Gladieux P."/>
            <person name="Hiltunen Thoren M."/>
            <person name="Johannesson H."/>
        </authorList>
    </citation>
    <scope>NUCLEOTIDE SEQUENCE</scope>
    <source>
        <strain evidence="1">CBS 626.80</strain>
    </source>
</reference>
<name>A0AAN6SBK8_9PEZI</name>
<reference evidence="1" key="2">
    <citation type="submission" date="2023-06" db="EMBL/GenBank/DDBJ databases">
        <authorList>
            <consortium name="Lawrence Berkeley National Laboratory"/>
            <person name="Mondo S.J."/>
            <person name="Hensen N."/>
            <person name="Bonometti L."/>
            <person name="Westerberg I."/>
            <person name="Brannstrom I.O."/>
            <person name="Guillou S."/>
            <person name="Cros-Aarteil S."/>
            <person name="Calhoun S."/>
            <person name="Haridas S."/>
            <person name="Kuo A."/>
            <person name="Pangilinan J."/>
            <person name="Riley R."/>
            <person name="Labutti K."/>
            <person name="Andreopoulos B."/>
            <person name="Lipzen A."/>
            <person name="Chen C."/>
            <person name="Yanf M."/>
            <person name="Daum C."/>
            <person name="Ng V."/>
            <person name="Clum A."/>
            <person name="Steindorff A."/>
            <person name="Ohm R."/>
            <person name="Martin F."/>
            <person name="Silar P."/>
            <person name="Natvig D."/>
            <person name="Lalanne C."/>
            <person name="Gautier V."/>
            <person name="Ament-Velasquez S.L."/>
            <person name="Kruys A."/>
            <person name="Hutchinson M.I."/>
            <person name="Powell A.J."/>
            <person name="Barry K."/>
            <person name="Miller A.N."/>
            <person name="Grigoriev I.V."/>
            <person name="Debuchy R."/>
            <person name="Gladieux P."/>
            <person name="Thoren M.H."/>
            <person name="Johannesson H."/>
        </authorList>
    </citation>
    <scope>NUCLEOTIDE SEQUENCE</scope>
    <source>
        <strain evidence="1">CBS 626.80</strain>
    </source>
</reference>
<dbReference type="Gene3D" id="1.10.510.10">
    <property type="entry name" value="Transferase(Phosphotransferase) domain 1"/>
    <property type="match status" value="1"/>
</dbReference>
<keyword evidence="2" id="KW-1185">Reference proteome</keyword>
<protein>
    <recommendedName>
        <fullName evidence="3">Protein kinase domain-containing protein</fullName>
    </recommendedName>
</protein>
<dbReference type="AlphaFoldDB" id="A0AAN6SBK8"/>
<proteinExistence type="predicted"/>